<keyword evidence="4" id="KW-1185">Reference proteome</keyword>
<dbReference type="PROSITE" id="PS51257">
    <property type="entry name" value="PROKAR_LIPOPROTEIN"/>
    <property type="match status" value="1"/>
</dbReference>
<dbReference type="EMBL" id="JACYTO010000001">
    <property type="protein sequence ID" value="MBD8502988.1"/>
    <property type="molecule type" value="Genomic_DNA"/>
</dbReference>
<proteinExistence type="predicted"/>
<evidence type="ECO:0000313" key="4">
    <source>
        <dbReference type="Proteomes" id="UP000603602"/>
    </source>
</evidence>
<evidence type="ECO:0000259" key="2">
    <source>
        <dbReference type="SMART" id="SM00867"/>
    </source>
</evidence>
<evidence type="ECO:0000313" key="3">
    <source>
        <dbReference type="EMBL" id="MBD8502988.1"/>
    </source>
</evidence>
<keyword evidence="1" id="KW-0732">Signal</keyword>
<dbReference type="SUPFAM" id="SSF101874">
    <property type="entry name" value="YceI-like"/>
    <property type="match status" value="1"/>
</dbReference>
<evidence type="ECO:0000256" key="1">
    <source>
        <dbReference type="SAM" id="SignalP"/>
    </source>
</evidence>
<dbReference type="Pfam" id="PF04264">
    <property type="entry name" value="YceI"/>
    <property type="match status" value="1"/>
</dbReference>
<feature type="signal peptide" evidence="1">
    <location>
        <begin position="1"/>
        <end position="29"/>
    </location>
</feature>
<accession>A0ABR9BAC2</accession>
<dbReference type="Gene3D" id="2.40.128.110">
    <property type="entry name" value="Lipid/polyisoprenoid-binding, YceI-like"/>
    <property type="match status" value="1"/>
</dbReference>
<name>A0ABR9BAC2_9RHOO</name>
<dbReference type="SMART" id="SM00867">
    <property type="entry name" value="YceI"/>
    <property type="match status" value="1"/>
</dbReference>
<organism evidence="3 4">
    <name type="scientific">Thauera sedimentorum</name>
    <dbReference type="NCBI Taxonomy" id="2767595"/>
    <lineage>
        <taxon>Bacteria</taxon>
        <taxon>Pseudomonadati</taxon>
        <taxon>Pseudomonadota</taxon>
        <taxon>Betaproteobacteria</taxon>
        <taxon>Rhodocyclales</taxon>
        <taxon>Zoogloeaceae</taxon>
        <taxon>Thauera</taxon>
    </lineage>
</organism>
<comment type="caution">
    <text evidence="3">The sequence shown here is derived from an EMBL/GenBank/DDBJ whole genome shotgun (WGS) entry which is preliminary data.</text>
</comment>
<sequence length="236" mass="24779">MLVLRRILILGLFATLLSGCGSVPPVAPAVGETLPAPGPAPVAATHVIDAAQSDVRFLVFRAGTLARLGHNHVVRAAAIDGQIVLADELRLSSFVLRLPVAGFRVDEPALRAEEGEAFASVVSAEAAAGTRNNMLGEAVLDAGRHPQVEIRSLSVSGPAWAPDVTVAIRLRGVEHRQTVPVALDRQPGRLVATAVFEVRQSDFGIVPFSVLGGALQVADALKVRMRLVAVPAEPLR</sequence>
<dbReference type="InterPro" id="IPR007372">
    <property type="entry name" value="Lipid/polyisoprenoid-bd_YceI"/>
</dbReference>
<dbReference type="InterPro" id="IPR036761">
    <property type="entry name" value="TTHA0802/YceI-like_sf"/>
</dbReference>
<gene>
    <name evidence="3" type="ORF">IFO67_08850</name>
</gene>
<reference evidence="4" key="1">
    <citation type="submission" date="2023-07" db="EMBL/GenBank/DDBJ databases">
        <title>Thauera sp. CAU 1555 isolated from sand of Yaerae Beach.</title>
        <authorList>
            <person name="Kim W."/>
        </authorList>
    </citation>
    <scope>NUCLEOTIDE SEQUENCE [LARGE SCALE GENOMIC DNA]</scope>
    <source>
        <strain evidence="4">CAU 1555</strain>
    </source>
</reference>
<dbReference type="Proteomes" id="UP000603602">
    <property type="component" value="Unassembled WGS sequence"/>
</dbReference>
<feature type="domain" description="Lipid/polyisoprenoid-binding YceI-like" evidence="2">
    <location>
        <begin position="45"/>
        <end position="230"/>
    </location>
</feature>
<protein>
    <submittedName>
        <fullName evidence="3">YceI family protein</fullName>
    </submittedName>
</protein>
<feature type="chain" id="PRO_5045991937" evidence="1">
    <location>
        <begin position="30"/>
        <end position="236"/>
    </location>
</feature>
<dbReference type="RefSeq" id="WP_187717729.1">
    <property type="nucleotide sequence ID" value="NZ_JACTAH010000001.1"/>
</dbReference>